<reference evidence="2" key="2">
    <citation type="submission" date="2020-10" db="UniProtKB">
        <authorList>
            <consortium name="WormBaseParasite"/>
        </authorList>
    </citation>
    <scope>IDENTIFICATION</scope>
</reference>
<sequence length="141" mass="16177">MKVQRDCKLESVEYSSCVLASSIEHSSLTTFAAQQHAVTHNRYDLCRVPCLLKFSSKIFAKQRKTPVVSIEQSKLCTQGGLNASEMSDHRINPVENRTPTTWSRLAVGWFARKCKGHVHYPQWHLKCHHLKECEHVIICLM</sequence>
<reference evidence="1" key="1">
    <citation type="journal article" date="2013" name="Genetics">
        <title>The draft genome and transcriptome of Panagrellus redivivus are shaped by the harsh demands of a free-living lifestyle.</title>
        <authorList>
            <person name="Srinivasan J."/>
            <person name="Dillman A.R."/>
            <person name="Macchietto M.G."/>
            <person name="Heikkinen L."/>
            <person name="Lakso M."/>
            <person name="Fracchia K.M."/>
            <person name="Antoshechkin I."/>
            <person name="Mortazavi A."/>
            <person name="Wong G."/>
            <person name="Sternberg P.W."/>
        </authorList>
    </citation>
    <scope>NUCLEOTIDE SEQUENCE [LARGE SCALE GENOMIC DNA]</scope>
    <source>
        <strain evidence="1">MT8872</strain>
    </source>
</reference>
<evidence type="ECO:0000313" key="1">
    <source>
        <dbReference type="Proteomes" id="UP000492821"/>
    </source>
</evidence>
<protein>
    <submittedName>
        <fullName evidence="2">Ovule protein</fullName>
    </submittedName>
</protein>
<organism evidence="1 2">
    <name type="scientific">Panagrellus redivivus</name>
    <name type="common">Microworm</name>
    <dbReference type="NCBI Taxonomy" id="6233"/>
    <lineage>
        <taxon>Eukaryota</taxon>
        <taxon>Metazoa</taxon>
        <taxon>Ecdysozoa</taxon>
        <taxon>Nematoda</taxon>
        <taxon>Chromadorea</taxon>
        <taxon>Rhabditida</taxon>
        <taxon>Tylenchina</taxon>
        <taxon>Panagrolaimomorpha</taxon>
        <taxon>Panagrolaimoidea</taxon>
        <taxon>Panagrolaimidae</taxon>
        <taxon>Panagrellus</taxon>
    </lineage>
</organism>
<dbReference type="Proteomes" id="UP000492821">
    <property type="component" value="Unassembled WGS sequence"/>
</dbReference>
<keyword evidence="1" id="KW-1185">Reference proteome</keyword>
<proteinExistence type="predicted"/>
<dbReference type="WBParaSite" id="Pan_g15723.t1">
    <property type="protein sequence ID" value="Pan_g15723.t1"/>
    <property type="gene ID" value="Pan_g15723"/>
</dbReference>
<evidence type="ECO:0000313" key="2">
    <source>
        <dbReference type="WBParaSite" id="Pan_g15723.t1"/>
    </source>
</evidence>
<accession>A0A7E4ZT66</accession>
<dbReference type="AlphaFoldDB" id="A0A7E4ZT66"/>
<name>A0A7E4ZT66_PANRE</name>